<gene>
    <name evidence="1" type="ORF">HDF16_002686</name>
</gene>
<evidence type="ECO:0000313" key="1">
    <source>
        <dbReference type="EMBL" id="MBB5057980.1"/>
    </source>
</evidence>
<reference evidence="1 2" key="1">
    <citation type="submission" date="2020-08" db="EMBL/GenBank/DDBJ databases">
        <title>Genomic Encyclopedia of Type Strains, Phase IV (KMG-V): Genome sequencing to study the core and pangenomes of soil and plant-associated prokaryotes.</title>
        <authorList>
            <person name="Whitman W."/>
        </authorList>
    </citation>
    <scope>NUCLEOTIDE SEQUENCE [LARGE SCALE GENOMIC DNA]</scope>
    <source>
        <strain evidence="1 2">M8UP14</strain>
    </source>
</reference>
<comment type="caution">
    <text evidence="1">The sequence shown here is derived from an EMBL/GenBank/DDBJ whole genome shotgun (WGS) entry which is preliminary data.</text>
</comment>
<sequence>MIQIPLTPEQFDSKVAQIAAQQGINLIGHEGTIEKMGVKANYVYQNGVLSITIVDKPMFLSESMVENQLKAWL</sequence>
<organism evidence="1 2">
    <name type="scientific">Granulicella aggregans</name>
    <dbReference type="NCBI Taxonomy" id="474949"/>
    <lineage>
        <taxon>Bacteria</taxon>
        <taxon>Pseudomonadati</taxon>
        <taxon>Acidobacteriota</taxon>
        <taxon>Terriglobia</taxon>
        <taxon>Terriglobales</taxon>
        <taxon>Acidobacteriaceae</taxon>
        <taxon>Granulicella</taxon>
    </lineage>
</organism>
<keyword evidence="2" id="KW-1185">Reference proteome</keyword>
<name>A0A7W8E596_9BACT</name>
<accession>A0A7W8E596</accession>
<dbReference type="EMBL" id="JACHIP010000003">
    <property type="protein sequence ID" value="MBB5057980.1"/>
    <property type="molecule type" value="Genomic_DNA"/>
</dbReference>
<dbReference type="Proteomes" id="UP000540989">
    <property type="component" value="Unassembled WGS sequence"/>
</dbReference>
<evidence type="ECO:0000313" key="2">
    <source>
        <dbReference type="Proteomes" id="UP000540989"/>
    </source>
</evidence>
<proteinExistence type="predicted"/>
<dbReference type="AlphaFoldDB" id="A0A7W8E596"/>
<protein>
    <submittedName>
        <fullName evidence="1">Uncharacterized protein</fullName>
    </submittedName>
</protein>
<dbReference type="RefSeq" id="WP_184217176.1">
    <property type="nucleotide sequence ID" value="NZ_JACHIP010000003.1"/>
</dbReference>